<reference evidence="2 3" key="1">
    <citation type="submission" date="2021-01" db="EMBL/GenBank/DDBJ databases">
        <title>Whole genome shotgun sequence of Microbispora corallina NBRC 16416.</title>
        <authorList>
            <person name="Komaki H."/>
            <person name="Tamura T."/>
        </authorList>
    </citation>
    <scope>NUCLEOTIDE SEQUENCE [LARGE SCALE GENOMIC DNA]</scope>
    <source>
        <strain evidence="2 3">NBRC 16416</strain>
    </source>
</reference>
<protein>
    <submittedName>
        <fullName evidence="2">Uncharacterized protein</fullName>
    </submittedName>
</protein>
<feature type="transmembrane region" description="Helical" evidence="1">
    <location>
        <begin position="12"/>
        <end position="30"/>
    </location>
</feature>
<evidence type="ECO:0000313" key="2">
    <source>
        <dbReference type="EMBL" id="GIH38116.1"/>
    </source>
</evidence>
<evidence type="ECO:0000313" key="3">
    <source>
        <dbReference type="Proteomes" id="UP000603904"/>
    </source>
</evidence>
<sequence length="85" mass="9165">MVTLGGRSREKLGVVVSSFGIFLGLAYEVLRSLAVLGGALFVCGLIAAVVLAAVYHLVRGLLRLRSKPRLRADQEAEGSVLEWLR</sequence>
<dbReference type="Proteomes" id="UP000603904">
    <property type="component" value="Unassembled WGS sequence"/>
</dbReference>
<keyword evidence="1" id="KW-0812">Transmembrane</keyword>
<feature type="transmembrane region" description="Helical" evidence="1">
    <location>
        <begin position="36"/>
        <end position="58"/>
    </location>
</feature>
<dbReference type="EMBL" id="BOOC01000003">
    <property type="protein sequence ID" value="GIH38116.1"/>
    <property type="molecule type" value="Genomic_DNA"/>
</dbReference>
<gene>
    <name evidence="2" type="ORF">Mco01_11160</name>
</gene>
<keyword evidence="1" id="KW-1133">Transmembrane helix</keyword>
<proteinExistence type="predicted"/>
<name>A0ABQ4FTH0_9ACTN</name>
<comment type="caution">
    <text evidence="2">The sequence shown here is derived from an EMBL/GenBank/DDBJ whole genome shotgun (WGS) entry which is preliminary data.</text>
</comment>
<dbReference type="RefSeq" id="WP_204055775.1">
    <property type="nucleotide sequence ID" value="NZ_BAAAGP010000003.1"/>
</dbReference>
<keyword evidence="1" id="KW-0472">Membrane</keyword>
<evidence type="ECO:0000256" key="1">
    <source>
        <dbReference type="SAM" id="Phobius"/>
    </source>
</evidence>
<organism evidence="2 3">
    <name type="scientific">Microbispora corallina</name>
    <dbReference type="NCBI Taxonomy" id="83302"/>
    <lineage>
        <taxon>Bacteria</taxon>
        <taxon>Bacillati</taxon>
        <taxon>Actinomycetota</taxon>
        <taxon>Actinomycetes</taxon>
        <taxon>Streptosporangiales</taxon>
        <taxon>Streptosporangiaceae</taxon>
        <taxon>Microbispora</taxon>
    </lineage>
</organism>
<keyword evidence="3" id="KW-1185">Reference proteome</keyword>
<accession>A0ABQ4FTH0</accession>